<feature type="transmembrane region" description="Helical" evidence="1">
    <location>
        <begin position="259"/>
        <end position="280"/>
    </location>
</feature>
<keyword evidence="3" id="KW-1185">Reference proteome</keyword>
<keyword evidence="1" id="KW-1133">Transmembrane helix</keyword>
<feature type="signal peptide" evidence="2">
    <location>
        <begin position="1"/>
        <end position="18"/>
    </location>
</feature>
<feature type="chain" id="PRO_5040442113" evidence="2">
    <location>
        <begin position="19"/>
        <end position="379"/>
    </location>
</feature>
<gene>
    <name evidence="4" type="primary">LOC118280320</name>
</gene>
<dbReference type="Proteomes" id="UP000829999">
    <property type="component" value="Chromosome 21"/>
</dbReference>
<evidence type="ECO:0000313" key="3">
    <source>
        <dbReference type="Proteomes" id="UP000829999"/>
    </source>
</evidence>
<organism evidence="3 4">
    <name type="scientific">Spodoptera frugiperda</name>
    <name type="common">Fall armyworm</name>
    <dbReference type="NCBI Taxonomy" id="7108"/>
    <lineage>
        <taxon>Eukaryota</taxon>
        <taxon>Metazoa</taxon>
        <taxon>Ecdysozoa</taxon>
        <taxon>Arthropoda</taxon>
        <taxon>Hexapoda</taxon>
        <taxon>Insecta</taxon>
        <taxon>Pterygota</taxon>
        <taxon>Neoptera</taxon>
        <taxon>Endopterygota</taxon>
        <taxon>Lepidoptera</taxon>
        <taxon>Glossata</taxon>
        <taxon>Ditrysia</taxon>
        <taxon>Noctuoidea</taxon>
        <taxon>Noctuidae</taxon>
        <taxon>Amphipyrinae</taxon>
        <taxon>Spodoptera</taxon>
    </lineage>
</organism>
<dbReference type="OrthoDB" id="7477989at2759"/>
<dbReference type="GeneID" id="118280320"/>
<accession>A0A9R0DJ62</accession>
<protein>
    <submittedName>
        <fullName evidence="4">Uncharacterized protein LOC118280320</fullName>
    </submittedName>
</protein>
<dbReference type="RefSeq" id="XP_035456181.2">
    <property type="nucleotide sequence ID" value="XM_035600288.2"/>
</dbReference>
<keyword evidence="1" id="KW-0472">Membrane</keyword>
<name>A0A9R0DJ62_SPOFR</name>
<evidence type="ECO:0000256" key="1">
    <source>
        <dbReference type="SAM" id="Phobius"/>
    </source>
</evidence>
<proteinExistence type="predicted"/>
<evidence type="ECO:0000313" key="4">
    <source>
        <dbReference type="RefSeq" id="XP_035456181.2"/>
    </source>
</evidence>
<dbReference type="AlphaFoldDB" id="A0A9R0DJ62"/>
<sequence length="379" mass="43934">MCYINSLLILTLISYTNGLIYINNNGNTVRVHDTVGTQTYIVEENQPLNIYFDDFTVTHGWCYNNYRHDSNLEKILPPAINNSCVYVSNVTRIMSTLWECVIYVDNPSMGMIPVNDTLKNKDVKRIKLNLHVKGAKRVRMIINDKRMEFTYNNISSHYDGFANYIFVENTSIYATCLNTEKRGKVQLIFSQTGNKSKAVYDSTSLMINLHLGLNNSYLDCEYISVEPYDKYIYRVYFITEYTPSNIYQLYNNDDISSNLIIIIGCISVLLLIITVVGIVYSRKILRRSNNAETPYNGLKEENEMTPIPESMNDSCYSENSTIQPNYDVPKTSDYSIPYYHRYEEVNYLQCKPKPSEPQQRSSNIYNVAYDHVRRCRSGK</sequence>
<reference evidence="4" key="1">
    <citation type="submission" date="2025-08" db="UniProtKB">
        <authorList>
            <consortium name="RefSeq"/>
        </authorList>
    </citation>
    <scope>IDENTIFICATION</scope>
    <source>
        <tissue evidence="4">Whole larval tissue</tissue>
    </source>
</reference>
<evidence type="ECO:0000256" key="2">
    <source>
        <dbReference type="SAM" id="SignalP"/>
    </source>
</evidence>
<keyword evidence="1" id="KW-0812">Transmembrane</keyword>
<keyword evidence="2" id="KW-0732">Signal</keyword>